<dbReference type="Proteomes" id="UP000236291">
    <property type="component" value="Unassembled WGS sequence"/>
</dbReference>
<dbReference type="CDD" id="cd01650">
    <property type="entry name" value="RT_nLTR_like"/>
    <property type="match status" value="1"/>
</dbReference>
<evidence type="ECO:0000259" key="2">
    <source>
        <dbReference type="Pfam" id="PF13456"/>
    </source>
</evidence>
<dbReference type="InterPro" id="IPR044730">
    <property type="entry name" value="RNase_H-like_dom_plant"/>
</dbReference>
<evidence type="ECO:0000313" key="4">
    <source>
        <dbReference type="Proteomes" id="UP000236291"/>
    </source>
</evidence>
<feature type="domain" description="RNase H type-1" evidence="2">
    <location>
        <begin position="627"/>
        <end position="694"/>
    </location>
</feature>
<dbReference type="GO" id="GO:0003676">
    <property type="term" value="F:nucleic acid binding"/>
    <property type="evidence" value="ECO:0007669"/>
    <property type="project" value="InterPro"/>
</dbReference>
<name>A0A2K3NA04_TRIPR</name>
<dbReference type="STRING" id="57577.A0A2K3NA04"/>
<evidence type="ECO:0000259" key="1">
    <source>
        <dbReference type="Pfam" id="PF00078"/>
    </source>
</evidence>
<dbReference type="Pfam" id="PF13456">
    <property type="entry name" value="RVT_3"/>
    <property type="match status" value="1"/>
</dbReference>
<dbReference type="InterPro" id="IPR000477">
    <property type="entry name" value="RT_dom"/>
</dbReference>
<dbReference type="PANTHER" id="PTHR33116:SF78">
    <property type="entry name" value="OS12G0587133 PROTEIN"/>
    <property type="match status" value="1"/>
</dbReference>
<reference evidence="3 4" key="1">
    <citation type="journal article" date="2014" name="Am. J. Bot.">
        <title>Genome assembly and annotation for red clover (Trifolium pratense; Fabaceae).</title>
        <authorList>
            <person name="Istvanek J."/>
            <person name="Jaros M."/>
            <person name="Krenek A."/>
            <person name="Repkova J."/>
        </authorList>
    </citation>
    <scope>NUCLEOTIDE SEQUENCE [LARGE SCALE GENOMIC DNA]</scope>
    <source>
        <strain evidence="4">cv. Tatra</strain>
        <tissue evidence="3">Young leaves</tissue>
    </source>
</reference>
<feature type="non-terminal residue" evidence="3">
    <location>
        <position position="1"/>
    </location>
</feature>
<dbReference type="InterPro" id="IPR043502">
    <property type="entry name" value="DNA/RNA_pol_sf"/>
</dbReference>
<dbReference type="SUPFAM" id="SSF56672">
    <property type="entry name" value="DNA/RNA polymerases"/>
    <property type="match status" value="1"/>
</dbReference>
<reference evidence="3 4" key="2">
    <citation type="journal article" date="2017" name="Front. Plant Sci.">
        <title>Gene Classification and Mining of Molecular Markers Useful in Red Clover (Trifolium pratense) Breeding.</title>
        <authorList>
            <person name="Istvanek J."/>
            <person name="Dluhosova J."/>
            <person name="Dluhos P."/>
            <person name="Patkova L."/>
            <person name="Nedelnik J."/>
            <person name="Repkova J."/>
        </authorList>
    </citation>
    <scope>NUCLEOTIDE SEQUENCE [LARGE SCALE GENOMIC DNA]</scope>
    <source>
        <strain evidence="4">cv. Tatra</strain>
        <tissue evidence="3">Young leaves</tissue>
    </source>
</reference>
<feature type="domain" description="Reverse transcriptase" evidence="1">
    <location>
        <begin position="88"/>
        <end position="187"/>
    </location>
</feature>
<dbReference type="EMBL" id="ASHM01018266">
    <property type="protein sequence ID" value="PNX99881.1"/>
    <property type="molecule type" value="Genomic_DNA"/>
</dbReference>
<dbReference type="AlphaFoldDB" id="A0A2K3NA04"/>
<dbReference type="Pfam" id="PF00078">
    <property type="entry name" value="RVT_1"/>
    <property type="match status" value="1"/>
</dbReference>
<comment type="caution">
    <text evidence="3">The sequence shown here is derived from an EMBL/GenBank/DDBJ whole genome shotgun (WGS) entry which is preliminary data.</text>
</comment>
<protein>
    <submittedName>
        <fullName evidence="3">Ribonuclease H</fullName>
    </submittedName>
</protein>
<dbReference type="InterPro" id="IPR002156">
    <property type="entry name" value="RNaseH_domain"/>
</dbReference>
<evidence type="ECO:0000313" key="3">
    <source>
        <dbReference type="EMBL" id="PNX99881.1"/>
    </source>
</evidence>
<accession>A0A2K3NA04</accession>
<proteinExistence type="predicted"/>
<dbReference type="ExpressionAtlas" id="A0A2K3NA04">
    <property type="expression patterns" value="baseline"/>
</dbReference>
<organism evidence="3 4">
    <name type="scientific">Trifolium pratense</name>
    <name type="common">Red clover</name>
    <dbReference type="NCBI Taxonomy" id="57577"/>
    <lineage>
        <taxon>Eukaryota</taxon>
        <taxon>Viridiplantae</taxon>
        <taxon>Streptophyta</taxon>
        <taxon>Embryophyta</taxon>
        <taxon>Tracheophyta</taxon>
        <taxon>Spermatophyta</taxon>
        <taxon>Magnoliopsida</taxon>
        <taxon>eudicotyledons</taxon>
        <taxon>Gunneridae</taxon>
        <taxon>Pentapetalae</taxon>
        <taxon>rosids</taxon>
        <taxon>fabids</taxon>
        <taxon>Fabales</taxon>
        <taxon>Fabaceae</taxon>
        <taxon>Papilionoideae</taxon>
        <taxon>50 kb inversion clade</taxon>
        <taxon>NPAAA clade</taxon>
        <taxon>Hologalegina</taxon>
        <taxon>IRL clade</taxon>
        <taxon>Trifolieae</taxon>
        <taxon>Trifolium</taxon>
    </lineage>
</organism>
<dbReference type="PANTHER" id="PTHR33116">
    <property type="entry name" value="REVERSE TRANSCRIPTASE ZINC-BINDING DOMAIN-CONTAINING PROTEIN-RELATED-RELATED"/>
    <property type="match status" value="1"/>
</dbReference>
<dbReference type="CDD" id="cd06222">
    <property type="entry name" value="RNase_H_like"/>
    <property type="match status" value="1"/>
</dbReference>
<dbReference type="InterPro" id="IPR012337">
    <property type="entry name" value="RNaseH-like_sf"/>
</dbReference>
<dbReference type="GO" id="GO:0004523">
    <property type="term" value="F:RNA-DNA hybrid ribonuclease activity"/>
    <property type="evidence" value="ECO:0007669"/>
    <property type="project" value="InterPro"/>
</dbReference>
<dbReference type="SUPFAM" id="SSF53098">
    <property type="entry name" value="Ribonuclease H-like"/>
    <property type="match status" value="1"/>
</dbReference>
<sequence length="732" mass="82077">PNIPIDNLLQTEAAPLDCEIKETIFSMRPLKSPGPDGLHPIFFQSQWETVGASVCKVVKEAFMDPINIHAINETLLLLLPKLDGATSLKQFRPISLCNVIYKVITKVITNRLRLVMPTLIGQHQCSFIYGGQSADNIIIAQKVFHSKKTKTGKKGLMAIKVDLETAYDKLRWEFIIDTLKDIAIERLSHLINARVEAGRWKPVALSRHGPPISHLFFADDLILFGEASMDQMGEMSDCMNAFCKASGEKVSVEKTRLLVSKNVHPARAHELSSASGFHLTADFGKYLGVPILHSRQKVSTYEFLVEKVLKRLSSWKAKNLSFAGRVTLTRSVLAALPTYIMQTTLLPKGICNKIEQLMRNFIWGARDNQRNWHTIAWDDICRPKNQDGLGIKNVHLYNKSLIMKLAWNLLTNPSALWVQVLKSKYKCGDDLTPVVTSKAACSHIWRGVVSVWKDMLQGIQWSIANGTFTTKSAYDYMSHFVSNQSNSGTDVGWPIVQPAHCAIHTLKHSFTYFVIVLSFNQYGSSFISTTPRTTKTWMFKNQQVFDGKQFQTQHVINQVRALAADIQRIGHEAPHMGQQCHTVEVGWKPPVTGWIKCNSDGVLVTLKNKAACGGIIRDNSGGWITGLAWDKGFRMVTLESDSMTAMSLVVKGCPPTHPCYSIVALINCLKMRDWQVSINHIYRQANQVANWLAGYAINLPMGTHYLSNPPPGCINLLWQDIVGLHFRRSVTL</sequence>
<gene>
    <name evidence="3" type="ORF">L195_g023152</name>
</gene>